<dbReference type="Proteomes" id="UP000017248">
    <property type="component" value="Unassembled WGS sequence"/>
</dbReference>
<evidence type="ECO:0000313" key="2">
    <source>
        <dbReference type="Proteomes" id="UP000017248"/>
    </source>
</evidence>
<reference evidence="1" key="1">
    <citation type="submission" date="2013-09" db="EMBL/GenBank/DDBJ databases">
        <title>Draft Genome Sequence of five Lactobacillus helveticus strains CIRM-BIA 101T, 103, 104, 951 and 953 isolated from milk product.</title>
        <authorList>
            <person name="Valence F."/>
            <person name="Chuat V."/>
            <person name="Ma L."/>
            <person name="Creno S."/>
            <person name="Falentin H."/>
            <person name="Lortal S."/>
            <person name="Bizet C."/>
            <person name="Clermont D."/>
            <person name="Loux V."/>
            <person name="Bouchier C."/>
            <person name="Cousin S."/>
        </authorList>
    </citation>
    <scope>NUCLEOTIDE SEQUENCE [LARGE SCALE GENOMIC DNA]</scope>
    <source>
        <strain evidence="1">CIRM-BIA 951</strain>
    </source>
</reference>
<keyword evidence="2" id="KW-1185">Reference proteome</keyword>
<gene>
    <name evidence="1" type="ORF">LHCIRMBIA951_01211</name>
</gene>
<comment type="caution">
    <text evidence="1">The sequence shown here is derived from an EMBL/GenBank/DDBJ whole genome shotgun (WGS) entry which is preliminary data.</text>
</comment>
<dbReference type="AlphaFoldDB" id="U6F5J8"/>
<accession>U6F5J8</accession>
<proteinExistence type="predicted"/>
<protein>
    <recommendedName>
        <fullName evidence="3">Glycosyltransferase</fullName>
    </recommendedName>
</protein>
<evidence type="ECO:0000313" key="1">
    <source>
        <dbReference type="EMBL" id="CDI58259.1"/>
    </source>
</evidence>
<sequence length="48" mass="5521">MKSKKIKLIMFEEQFGLGGIETFITNVLSCINREKFDVRLVTINKATD</sequence>
<dbReference type="RefSeq" id="WP_023190754.1">
    <property type="nucleotide sequence ID" value="NZ_HG530818.1"/>
</dbReference>
<dbReference type="EMBL" id="CBUK010000060">
    <property type="protein sequence ID" value="CDI58259.1"/>
    <property type="molecule type" value="Genomic_DNA"/>
</dbReference>
<organism evidence="1 2">
    <name type="scientific">Lactobacillus helveticus CIRM-BIA 951</name>
    <dbReference type="NCBI Taxonomy" id="1226334"/>
    <lineage>
        <taxon>Bacteria</taxon>
        <taxon>Bacillati</taxon>
        <taxon>Bacillota</taxon>
        <taxon>Bacilli</taxon>
        <taxon>Lactobacillales</taxon>
        <taxon>Lactobacillaceae</taxon>
        <taxon>Lactobacillus</taxon>
    </lineage>
</organism>
<evidence type="ECO:0008006" key="3">
    <source>
        <dbReference type="Google" id="ProtNLM"/>
    </source>
</evidence>
<name>U6F5J8_LACHE</name>
<dbReference type="HOGENOM" id="CLU_3154158_0_0_9"/>